<dbReference type="SUPFAM" id="SSF48452">
    <property type="entry name" value="TPR-like"/>
    <property type="match status" value="1"/>
</dbReference>
<dbReference type="NCBIfam" id="TIGR00756">
    <property type="entry name" value="PPR"/>
    <property type="match status" value="3"/>
</dbReference>
<evidence type="ECO:0000256" key="2">
    <source>
        <dbReference type="PROSITE-ProRule" id="PRU00708"/>
    </source>
</evidence>
<protein>
    <submittedName>
        <fullName evidence="3">TPR-like protein</fullName>
    </submittedName>
</protein>
<dbReference type="InterPro" id="IPR002885">
    <property type="entry name" value="PPR_rpt"/>
</dbReference>
<accession>A0A3N4J822</accession>
<dbReference type="Gene3D" id="1.25.40.10">
    <property type="entry name" value="Tetratricopeptide repeat domain"/>
    <property type="match status" value="3"/>
</dbReference>
<evidence type="ECO:0000256" key="1">
    <source>
        <dbReference type="ARBA" id="ARBA00022737"/>
    </source>
</evidence>
<feature type="repeat" description="PPR" evidence="2">
    <location>
        <begin position="523"/>
        <end position="557"/>
    </location>
</feature>
<keyword evidence="4" id="KW-1185">Reference proteome</keyword>
<dbReference type="Pfam" id="PF01535">
    <property type="entry name" value="PPR"/>
    <property type="match status" value="1"/>
</dbReference>
<dbReference type="Pfam" id="PF13812">
    <property type="entry name" value="PPR_3"/>
    <property type="match status" value="1"/>
</dbReference>
<dbReference type="Pfam" id="PF13041">
    <property type="entry name" value="PPR_2"/>
    <property type="match status" value="1"/>
</dbReference>
<evidence type="ECO:0000313" key="4">
    <source>
        <dbReference type="Proteomes" id="UP000276215"/>
    </source>
</evidence>
<dbReference type="OrthoDB" id="185373at2759"/>
<dbReference type="InterPro" id="IPR011990">
    <property type="entry name" value="TPR-like_helical_dom_sf"/>
</dbReference>
<dbReference type="EMBL" id="ML120436">
    <property type="protein sequence ID" value="RPA94442.1"/>
    <property type="molecule type" value="Genomic_DNA"/>
</dbReference>
<feature type="repeat" description="PPR" evidence="2">
    <location>
        <begin position="664"/>
        <end position="698"/>
    </location>
</feature>
<gene>
    <name evidence="3" type="ORF">L873DRAFT_1418473</name>
</gene>
<reference evidence="3 4" key="1">
    <citation type="journal article" date="2018" name="Nat. Ecol. Evol.">
        <title>Pezizomycetes genomes reveal the molecular basis of ectomycorrhizal truffle lifestyle.</title>
        <authorList>
            <person name="Murat C."/>
            <person name="Payen T."/>
            <person name="Noel B."/>
            <person name="Kuo A."/>
            <person name="Morin E."/>
            <person name="Chen J."/>
            <person name="Kohler A."/>
            <person name="Krizsan K."/>
            <person name="Balestrini R."/>
            <person name="Da Silva C."/>
            <person name="Montanini B."/>
            <person name="Hainaut M."/>
            <person name="Levati E."/>
            <person name="Barry K.W."/>
            <person name="Belfiori B."/>
            <person name="Cichocki N."/>
            <person name="Clum A."/>
            <person name="Dockter R.B."/>
            <person name="Fauchery L."/>
            <person name="Guy J."/>
            <person name="Iotti M."/>
            <person name="Le Tacon F."/>
            <person name="Lindquist E.A."/>
            <person name="Lipzen A."/>
            <person name="Malagnac F."/>
            <person name="Mello A."/>
            <person name="Molinier V."/>
            <person name="Miyauchi S."/>
            <person name="Poulain J."/>
            <person name="Riccioni C."/>
            <person name="Rubini A."/>
            <person name="Sitrit Y."/>
            <person name="Splivallo R."/>
            <person name="Traeger S."/>
            <person name="Wang M."/>
            <person name="Zifcakova L."/>
            <person name="Wipf D."/>
            <person name="Zambonelli A."/>
            <person name="Paolocci F."/>
            <person name="Nowrousian M."/>
            <person name="Ottonello S."/>
            <person name="Baldrian P."/>
            <person name="Spatafora J.W."/>
            <person name="Henrissat B."/>
            <person name="Nagy L.G."/>
            <person name="Aury J.M."/>
            <person name="Wincker P."/>
            <person name="Grigoriev I.V."/>
            <person name="Bonfante P."/>
            <person name="Martin F.M."/>
        </authorList>
    </citation>
    <scope>NUCLEOTIDE SEQUENCE [LARGE SCALE GENOMIC DNA]</scope>
    <source>
        <strain evidence="3 4">120613-1</strain>
    </source>
</reference>
<dbReference type="PANTHER" id="PTHR47932">
    <property type="entry name" value="ATPASE EXPRESSION PROTEIN 3"/>
    <property type="match status" value="1"/>
</dbReference>
<dbReference type="STRING" id="1336337.A0A3N4J822"/>
<dbReference type="PROSITE" id="PS51375">
    <property type="entry name" value="PPR"/>
    <property type="match status" value="4"/>
</dbReference>
<feature type="repeat" description="PPR" evidence="2">
    <location>
        <begin position="558"/>
        <end position="592"/>
    </location>
</feature>
<dbReference type="AlphaFoldDB" id="A0A3N4J822"/>
<proteinExistence type="predicted"/>
<keyword evidence="1" id="KW-0677">Repeat</keyword>
<evidence type="ECO:0000313" key="3">
    <source>
        <dbReference type="EMBL" id="RPA94442.1"/>
    </source>
</evidence>
<organism evidence="3 4">
    <name type="scientific">Choiromyces venosus 120613-1</name>
    <dbReference type="NCBI Taxonomy" id="1336337"/>
    <lineage>
        <taxon>Eukaryota</taxon>
        <taxon>Fungi</taxon>
        <taxon>Dikarya</taxon>
        <taxon>Ascomycota</taxon>
        <taxon>Pezizomycotina</taxon>
        <taxon>Pezizomycetes</taxon>
        <taxon>Pezizales</taxon>
        <taxon>Tuberaceae</taxon>
        <taxon>Choiromyces</taxon>
    </lineage>
</organism>
<sequence>MLERVALRLESGGWRLLRGRLKKRMLHSAFWVHGAGELGISPANMFGFGFGGVEVDSGREDAGEYGANGGSATKSQDIGRTKGTRLPADIQLDFLYPSKTLAFLRHLTLPSARDEREILASRTIFPHGCKRLYSSKSSNGKGYNGKKNGNQNSCLTRLNDMLEEPLPVDPHFAGLSELRSASWVDNYDSAWYHYSIERKNGTQSDRLDRRTWLMKFLKHSSRIIDKERIVAILLDLSYEERTKADYKNALRALLQMGYLRDAIALLHDQIERSPRSPVGFVEIMTYCIRENLWDVAIETLKLDNEVSSDDSRLNLPAILQNMGNVKEGPIMEFAKLASSPDSKRLAQELMVGLLQVFLPPKESERFWKVWELGRSRGLFTNNQDAYTLALIRLYREKRDADAVKIYLEYREIPVIKPNPDIFNGALRAFRSLLDFRGMQMVFDDWFTTGSQPDKQAYYLLMAEMARHGEAGVVRELLDQFLERFNPEELLPFNSLMFAHARRGELEEVVKCFDAIPKFGFAPDNYSFNILINAYAKAQDVDGALQRVQEMIEAELSPDTYTYGVLMTLAANRGDIENTKKYFDLAVDSGAEPTEPMYLALMTSYVTVSDLESAENILGSLAHAEPRKDTTVLWNELLSGYAVLCDPEKLNMTYHRMREAMVPFDQYTYAILMHALCLIGKVEAAEKVLDSLEAEGIKPNSIHYAIIMVAHMKNMDLALVWATFNRMVDSGINPTFTTQAVLLQASAFAEHAKWRSTGGALFLDSAEGILAQVTENLDVLDLISRESVKSATPPWLFAPLVSIYGKEGSYLRSQEVYQRFLEIAEAQKPGGTIPSIKFYIAIMNAHMKARNIEAVKVIWDQVRHLADKLARPSDNNSLQRRVLWSRRHLLCQPLSILTQTLIQANELETLVQVVADLEKSGYELDNVNWNNFVHAAILCDDLDLAMETFETKLMPGWIARRARRPPSEMPPVYPFSRTFDGLAAVLKELDNAMRNGNREAEERIGLLQRAYPITWRATTNLRSLESRIEAEVAFRMSRMR</sequence>
<name>A0A3N4J822_9PEZI</name>
<feature type="repeat" description="PPR" evidence="2">
    <location>
        <begin position="488"/>
        <end position="522"/>
    </location>
</feature>
<dbReference type="PANTHER" id="PTHR47932:SF44">
    <property type="entry name" value="MIOREX COMPLEX COMPONENT 1"/>
    <property type="match status" value="1"/>
</dbReference>
<dbReference type="Proteomes" id="UP000276215">
    <property type="component" value="Unassembled WGS sequence"/>
</dbReference>